<protein>
    <recommendedName>
        <fullName evidence="4">Translation initiation factor IF-2-like</fullName>
    </recommendedName>
</protein>
<feature type="compositionally biased region" description="Low complexity" evidence="1">
    <location>
        <begin position="96"/>
        <end position="109"/>
    </location>
</feature>
<keyword evidence="3" id="KW-1185">Reference proteome</keyword>
<feature type="region of interest" description="Disordered" evidence="1">
    <location>
        <begin position="1"/>
        <end position="60"/>
    </location>
</feature>
<organism evidence="2 3">
    <name type="scientific">Prorocentrum cordatum</name>
    <dbReference type="NCBI Taxonomy" id="2364126"/>
    <lineage>
        <taxon>Eukaryota</taxon>
        <taxon>Sar</taxon>
        <taxon>Alveolata</taxon>
        <taxon>Dinophyceae</taxon>
        <taxon>Prorocentrales</taxon>
        <taxon>Prorocentraceae</taxon>
        <taxon>Prorocentrum</taxon>
    </lineage>
</organism>
<evidence type="ECO:0000313" key="2">
    <source>
        <dbReference type="EMBL" id="CAK0888989.1"/>
    </source>
</evidence>
<dbReference type="Proteomes" id="UP001189429">
    <property type="component" value="Unassembled WGS sequence"/>
</dbReference>
<feature type="compositionally biased region" description="Basic and acidic residues" evidence="1">
    <location>
        <begin position="77"/>
        <end position="86"/>
    </location>
</feature>
<feature type="compositionally biased region" description="Basic residues" evidence="1">
    <location>
        <begin position="50"/>
        <end position="60"/>
    </location>
</feature>
<comment type="caution">
    <text evidence="2">The sequence shown here is derived from an EMBL/GenBank/DDBJ whole genome shotgun (WGS) entry which is preliminary data.</text>
</comment>
<feature type="region of interest" description="Disordered" evidence="1">
    <location>
        <begin position="77"/>
        <end position="122"/>
    </location>
</feature>
<sequence length="391" mass="41242">MEAARGGPSRAVRARGARGPRPLHISRPAPALCLRPRASRPRQPGGPRKGEHRPRAFRRARPQWALETNLFLRLEKLPRSPVDRPRPGWSPPRPAGPAARGALRGACARPFPPPDAEPAAHGAAETAARCLAVGSTILGARRRRPRSPLDGRVLAGCRLRHVAGQGAGAAQCLALPGLGVSVVTSLGGDGDGRCTDAAAPRAPAGAARASCRRPWSSIPELAGRDTAEEAALALASARPGRTVVATEGPQVAPWARGVGTARRRRPAAGDGELAARAAAAACETPLPRRVVGGALEVGHRRVGVGRRRAPAPPPRWLPRMSGGDKCGFGPGVTTADVWVLASPVLSPRLLPLLFLPLLFLQPRRAERIRRRLPVLVNQHVRGRIPRVLPAT</sequence>
<feature type="compositionally biased region" description="Low complexity" evidence="1">
    <location>
        <begin position="1"/>
        <end position="11"/>
    </location>
</feature>
<name>A0ABN9WQK7_9DINO</name>
<accession>A0ABN9WQK7</accession>
<gene>
    <name evidence="2" type="ORF">PCOR1329_LOCUS69658</name>
</gene>
<evidence type="ECO:0008006" key="4">
    <source>
        <dbReference type="Google" id="ProtNLM"/>
    </source>
</evidence>
<evidence type="ECO:0000256" key="1">
    <source>
        <dbReference type="SAM" id="MobiDB-lite"/>
    </source>
</evidence>
<proteinExistence type="predicted"/>
<evidence type="ECO:0000313" key="3">
    <source>
        <dbReference type="Proteomes" id="UP001189429"/>
    </source>
</evidence>
<reference evidence="2" key="1">
    <citation type="submission" date="2023-10" db="EMBL/GenBank/DDBJ databases">
        <authorList>
            <person name="Chen Y."/>
            <person name="Shah S."/>
            <person name="Dougan E. K."/>
            <person name="Thang M."/>
            <person name="Chan C."/>
        </authorList>
    </citation>
    <scope>NUCLEOTIDE SEQUENCE [LARGE SCALE GENOMIC DNA]</scope>
</reference>
<dbReference type="EMBL" id="CAUYUJ010019159">
    <property type="protein sequence ID" value="CAK0888989.1"/>
    <property type="molecule type" value="Genomic_DNA"/>
</dbReference>